<dbReference type="PANTHER" id="PTHR13743:SF123">
    <property type="entry name" value="PROTEIN FAN"/>
    <property type="match status" value="1"/>
</dbReference>
<sequence>MSDQFTTFENAFLKKVAISQPYLCQFLVEKFEEYLYVLNEGILTSRQAWPVLNEDYLPLCCVLSLCKWKNVQKPNSMAEIVWNVIKTLLIDEDESVTFSEPLSEANLKLLNLLFHYAGDQDLLEQKRKLLDYSSVVRRTAEDSKKSNFFIKERRAYVKWKRSRRMCLDDSNFSNERQSNIWKPLYCTSTSSGDVSESGGPPHSRMSRTKHDSSSQPCLETNLWYWFVEDSDGFLWDSSVIFHAADLTNIIGRQLRRQCRQFQSCSFDQLDKQTACCILLNLLARCINWCSAEDAILSTIIHDCTEWILQSCGVLSELHHMDGYLWLVRFVCKLISWMPVSGDYYFPSIRIAQQVNNFVWKLLQCIVVDQLHNCIPSTAADQSELLSDVIFTACRAVVDNLLILIFQMSAQRHLGDRMPALVDLIDSSLSSRMLLDIPSQVVSSDVPRLLSSLDAWNRYLRDALVAIVDRLLKLNRLTQHQGWCSKSKHISCGLLTVAEESTDCITAVGSCCVILRIEEIMFELVRRTRDNTPDDRFHMIRALFEFQSCSCSGVVRYLDLLVEMLPRCGSAVDRRMLRRCIFGKLLKQRSNNTLWNDCERFDLASSFGQLFDQLNLCEQLPLLNLLTEAASKLTSDYKAQLFAGFALPQLLNACRTDNFPVRLVRALYRLCSTTITASNYPTLVEHFELFESHLREIELDLVSAELLIEAARVERHVQEPHLVSISDRILMQTIRVLNLVISDVRLLAMDNCNDRVTFWSAPARLTYLCSRLWPLPHFAVSFCQRGGVELIHGLVASVIHYSTRRRLDLDATFFSYVEHLLYITVGFCASITPADSKIANTFFCRVRNQLMGDLAERNPNNLLAVAEILLRTFVAVQLAESGNLLDPIKVDSGSSSDMSTQSEEDVAAYSCVSYSSAKETALQTVGNSYSIEKYSLAIGQWSIIIVAGLLKRGIENVGKFFQRLQRYCVRYPTMMKTLLEHPTSIENFTTILKTIPQCWTCEHVSPILEAMLTIFLSTNDHNGLRLAFQLADQYGSHTVLTLLRILDQSLQECKFDPKYLLPLNFPWPDDHSHSSCSTTASALAVACEKKLLDLSFNSTCSSYYTSMLRMIRMKTSAPVMINLKKYVKRANMRQGLSVGIWLRCGSVGNFFNQACKRREQAHIVSIGNAKLLCSVNVGLPGLELILSLNFNGQQVVSYKCGSLHADRWCLLFLQMRYANQKLFIQLNFNDSRIFRRETHWNAEEEDDDDDEEEQEEQGVEDGTDAFRHYAIALFSRRKLFRLFGHVASINVFNECLSDNYCTLLYELGPRRCNLALNENGELLNLNLYCSSKRKLYSLFDDEDALIRLSERLVAVMTGQKMIQFCAYPSKRYALNCLCNVVVDHDDTTLTMILLYLVIQVLHKPIDEQSRSFALRFLVLCVQRNPIWRDEFVKMLGPAMLSYFTGESQFPVGSDFVKTLFDLCVSCSHSGCPLICEVEILFQMLTSFQLWRNGLEQFAEALQLLANLLEASSENVTICNQFSLIKRLLNLICIYIRITGKDFPSSLISAITRVVQAVLSAGIWFTEVSVVIEFLFYCHDASRVTVQYPFCNAFTWINLSLIETFVNGLLKIRDECENELLIKDDCGFMSSMHLYDAASITKQLHNTTISDVFSKYQLFASAGKMFFELIEPSLRPSSKGIETFPAFVRLKCEILHLLIAHMNNIEKGEQLTNVPNCDIHWEYLIVMLRQQVDQQTVGYLVELLAVTLHWFSDDQKEQFLNARGFDLLRNQLYQLPTSITVINSLLQLVLGGQTSYFSNNNNNKFDDQQLFQDHISNLMTIDEFQTEALSVLVAQLECSIVDCTTFNRLIDLLTEISKNDQIASTLWRVGLTDCLVAALMKLSRLNVEKDEDRQQQVMVDVRGVGDDLPLACFAKRFCQLKSRRSKAPLAKQKLIRDELVNLLGELLTTYRQVSWLKRWECRKSSTSCRRHRRSSGEAGESEIMASRLEDRLVECLELCNNFILFMPPNLLIDLIPDSFLLTKDPPNGPKKRLAIFALTVVGSTAWKFSTNGRKLLRLFQTVCHGRAAPTEPESTRTSAQR</sequence>
<feature type="region of interest" description="Disordered" evidence="1">
    <location>
        <begin position="191"/>
        <end position="212"/>
    </location>
</feature>
<organism evidence="2 3">
    <name type="scientific">Trichinella spiralis</name>
    <name type="common">Trichina worm</name>
    <dbReference type="NCBI Taxonomy" id="6334"/>
    <lineage>
        <taxon>Eukaryota</taxon>
        <taxon>Metazoa</taxon>
        <taxon>Ecdysozoa</taxon>
        <taxon>Nematoda</taxon>
        <taxon>Enoplea</taxon>
        <taxon>Dorylaimia</taxon>
        <taxon>Trichinellida</taxon>
        <taxon>Trichinellidae</taxon>
        <taxon>Trichinella</taxon>
    </lineage>
</organism>
<dbReference type="EMBL" id="JBEUSY010000476">
    <property type="protein sequence ID" value="KAL1230423.1"/>
    <property type="molecule type" value="Genomic_DNA"/>
</dbReference>
<gene>
    <name evidence="2" type="ORF">TSPI_06663</name>
</gene>
<dbReference type="GO" id="GO:0016301">
    <property type="term" value="F:kinase activity"/>
    <property type="evidence" value="ECO:0007669"/>
    <property type="project" value="UniProtKB-KW"/>
</dbReference>
<protein>
    <submittedName>
        <fullName evidence="2">Glycerol kinase</fullName>
    </submittedName>
</protein>
<dbReference type="InterPro" id="IPR016024">
    <property type="entry name" value="ARM-type_fold"/>
</dbReference>
<accession>A0ABR3K6L9</accession>
<evidence type="ECO:0000313" key="3">
    <source>
        <dbReference type="Proteomes" id="UP001558632"/>
    </source>
</evidence>
<keyword evidence="2" id="KW-0418">Kinase</keyword>
<name>A0ABR3K6L9_TRISP</name>
<dbReference type="InterPro" id="IPR050865">
    <property type="entry name" value="BEACH_Domain"/>
</dbReference>
<keyword evidence="2" id="KW-0808">Transferase</keyword>
<keyword evidence="3" id="KW-1185">Reference proteome</keyword>
<evidence type="ECO:0000313" key="2">
    <source>
        <dbReference type="EMBL" id="KAL1230423.1"/>
    </source>
</evidence>
<proteinExistence type="predicted"/>
<dbReference type="Proteomes" id="UP001558632">
    <property type="component" value="Unassembled WGS sequence"/>
</dbReference>
<dbReference type="PANTHER" id="PTHR13743">
    <property type="entry name" value="BEIGE/BEACH-RELATED"/>
    <property type="match status" value="1"/>
</dbReference>
<reference evidence="2 3" key="1">
    <citation type="submission" date="2024-07" db="EMBL/GenBank/DDBJ databases">
        <title>Enhanced genomic and transcriptomic resources for Trichinella pseudospiralis and T. spiralis underpin the discovery of pronounced molecular differences between stages and species.</title>
        <authorList>
            <person name="Pasi K.K."/>
            <person name="La Rosa G."/>
            <person name="Gomez-Morales M.A."/>
            <person name="Tosini F."/>
            <person name="Sumanam S."/>
            <person name="Young N.D."/>
            <person name="Chang B.C."/>
            <person name="Robin G.B."/>
        </authorList>
    </citation>
    <scope>NUCLEOTIDE SEQUENCE [LARGE SCALE GENOMIC DNA]</scope>
    <source>
        <strain evidence="2">ISS534</strain>
    </source>
</reference>
<feature type="compositionally biased region" description="Acidic residues" evidence="1">
    <location>
        <begin position="1242"/>
        <end position="1259"/>
    </location>
</feature>
<comment type="caution">
    <text evidence="2">The sequence shown here is derived from an EMBL/GenBank/DDBJ whole genome shotgun (WGS) entry which is preliminary data.</text>
</comment>
<feature type="region of interest" description="Disordered" evidence="1">
    <location>
        <begin position="1240"/>
        <end position="1259"/>
    </location>
</feature>
<evidence type="ECO:0000256" key="1">
    <source>
        <dbReference type="SAM" id="MobiDB-lite"/>
    </source>
</evidence>
<dbReference type="SUPFAM" id="SSF48371">
    <property type="entry name" value="ARM repeat"/>
    <property type="match status" value="1"/>
</dbReference>